<dbReference type="GO" id="GO:0006644">
    <property type="term" value="P:phospholipid metabolic process"/>
    <property type="evidence" value="ECO:0007669"/>
    <property type="project" value="InterPro"/>
</dbReference>
<evidence type="ECO:0000256" key="5">
    <source>
        <dbReference type="ARBA" id="ARBA00023136"/>
    </source>
</evidence>
<accession>A0A9P4YVT6</accession>
<keyword evidence="9" id="KW-1185">Reference proteome</keyword>
<keyword evidence="3 6" id="KW-0812">Transmembrane</keyword>
<dbReference type="GO" id="GO:0046839">
    <property type="term" value="P:phospholipid dephosphorylation"/>
    <property type="evidence" value="ECO:0007669"/>
    <property type="project" value="TreeGrafter"/>
</dbReference>
<dbReference type="Gene3D" id="1.20.144.10">
    <property type="entry name" value="Phosphatidic acid phosphatase type 2/haloperoxidase"/>
    <property type="match status" value="1"/>
</dbReference>
<feature type="transmembrane region" description="Helical" evidence="6">
    <location>
        <begin position="20"/>
        <end position="41"/>
    </location>
</feature>
<gene>
    <name evidence="8" type="ORF">GMORB2_6915</name>
</gene>
<dbReference type="SMART" id="SM00014">
    <property type="entry name" value="acidPPc"/>
    <property type="match status" value="1"/>
</dbReference>
<organism evidence="8 9">
    <name type="scientific">Geosmithia morbida</name>
    <dbReference type="NCBI Taxonomy" id="1094350"/>
    <lineage>
        <taxon>Eukaryota</taxon>
        <taxon>Fungi</taxon>
        <taxon>Dikarya</taxon>
        <taxon>Ascomycota</taxon>
        <taxon>Pezizomycotina</taxon>
        <taxon>Sordariomycetes</taxon>
        <taxon>Hypocreomycetidae</taxon>
        <taxon>Hypocreales</taxon>
        <taxon>Bionectriaceae</taxon>
        <taxon>Geosmithia</taxon>
    </lineage>
</organism>
<evidence type="ECO:0000256" key="2">
    <source>
        <dbReference type="ARBA" id="ARBA00008816"/>
    </source>
</evidence>
<evidence type="ECO:0000256" key="4">
    <source>
        <dbReference type="ARBA" id="ARBA00022989"/>
    </source>
</evidence>
<feature type="transmembrane region" description="Helical" evidence="6">
    <location>
        <begin position="68"/>
        <end position="93"/>
    </location>
</feature>
<dbReference type="GeneID" id="55973138"/>
<dbReference type="PANTHER" id="PTHR10165">
    <property type="entry name" value="LIPID PHOSPHATE PHOSPHATASE"/>
    <property type="match status" value="1"/>
</dbReference>
<feature type="transmembrane region" description="Helical" evidence="6">
    <location>
        <begin position="307"/>
        <end position="325"/>
    </location>
</feature>
<dbReference type="AlphaFoldDB" id="A0A9P4YVT6"/>
<dbReference type="GO" id="GO:0008195">
    <property type="term" value="F:phosphatidate phosphatase activity"/>
    <property type="evidence" value="ECO:0007669"/>
    <property type="project" value="TreeGrafter"/>
</dbReference>
<evidence type="ECO:0000313" key="9">
    <source>
        <dbReference type="Proteomes" id="UP000749293"/>
    </source>
</evidence>
<keyword evidence="5 6" id="KW-0472">Membrane</keyword>
<evidence type="ECO:0000259" key="7">
    <source>
        <dbReference type="SMART" id="SM00014"/>
    </source>
</evidence>
<dbReference type="SUPFAM" id="SSF48317">
    <property type="entry name" value="Acid phosphatase/Vanadium-dependent haloperoxidase"/>
    <property type="match status" value="1"/>
</dbReference>
<feature type="transmembrane region" description="Helical" evidence="6">
    <location>
        <begin position="279"/>
        <end position="301"/>
    </location>
</feature>
<dbReference type="Pfam" id="PF01569">
    <property type="entry name" value="PAP2"/>
    <property type="match status" value="1"/>
</dbReference>
<evidence type="ECO:0000256" key="1">
    <source>
        <dbReference type="ARBA" id="ARBA00004141"/>
    </source>
</evidence>
<proteinExistence type="inferred from homology"/>
<dbReference type="Proteomes" id="UP000749293">
    <property type="component" value="Unassembled WGS sequence"/>
</dbReference>
<evidence type="ECO:0000256" key="6">
    <source>
        <dbReference type="SAM" id="Phobius"/>
    </source>
</evidence>
<dbReference type="GO" id="GO:0016020">
    <property type="term" value="C:membrane"/>
    <property type="evidence" value="ECO:0007669"/>
    <property type="project" value="UniProtKB-SubCell"/>
</dbReference>
<dbReference type="CDD" id="cd03390">
    <property type="entry name" value="PAP2_containing_1_like"/>
    <property type="match status" value="1"/>
</dbReference>
<dbReference type="InterPro" id="IPR043216">
    <property type="entry name" value="PAP-like"/>
</dbReference>
<keyword evidence="4 6" id="KW-1133">Transmembrane helix</keyword>
<feature type="transmembrane region" description="Helical" evidence="6">
    <location>
        <begin position="113"/>
        <end position="133"/>
    </location>
</feature>
<dbReference type="EMBL" id="JAANYQ010000008">
    <property type="protein sequence ID" value="KAF4122608.1"/>
    <property type="molecule type" value="Genomic_DNA"/>
</dbReference>
<evidence type="ECO:0000313" key="8">
    <source>
        <dbReference type="EMBL" id="KAF4122608.1"/>
    </source>
</evidence>
<dbReference type="InterPro" id="IPR000326">
    <property type="entry name" value="PAP2/HPO"/>
</dbReference>
<reference evidence="8" key="1">
    <citation type="submission" date="2020-03" db="EMBL/GenBank/DDBJ databases">
        <title>Site-based positive gene gene selection in Geosmithia morbida across the United States reveals a broad range of putative effectors and factors for local host and environmental adapation.</title>
        <authorList>
            <person name="Onufrak A."/>
            <person name="Murdoch R.W."/>
            <person name="Gazis R."/>
            <person name="Huff M."/>
            <person name="Staton M."/>
            <person name="Klingeman W."/>
            <person name="Hadziabdic D."/>
        </authorList>
    </citation>
    <scope>NUCLEOTIDE SEQUENCE</scope>
    <source>
        <strain evidence="8">1262</strain>
    </source>
</reference>
<comment type="subcellular location">
    <subcellularLocation>
        <location evidence="1">Membrane</location>
        <topology evidence="1">Multi-pass membrane protein</topology>
    </subcellularLocation>
</comment>
<dbReference type="PANTHER" id="PTHR10165:SF154">
    <property type="entry name" value="PAP2 DOMAIN PROTEIN (AFU_ORTHOLOGUE AFUA_1G09730)"/>
    <property type="match status" value="1"/>
</dbReference>
<comment type="caution">
    <text evidence="8">The sequence shown here is derived from an EMBL/GenBank/DDBJ whole genome shotgun (WGS) entry which is preliminary data.</text>
</comment>
<sequence length="443" mass="47599">MSQNHYIKPPPGKKNVTAKLVLSYVLDWLVLAIGAVLAGACSKIEPNKRPFALNDPNISLQDEAVPMWLLVVLILLVPAGLIAVVTIVFVPGATVPRDTPASLVWRRKLWELHAGWLGLAMSLVTATLLVQGLKNMFGKPRPDLLDRCKPDLDNAARFVVGGVDVGDASNRLYSSGVCQQTDSSVLDDGFRSYPSGHSAGAASGLIYLALFLASKFSVTLPFVVPTGASADAAAHEAFPSRSSLPTGGAAAAGPDADFIEASHNAQLRALRRQAASPPLYLFALVFIPICASLWIAASRWYDFRHHGFDIICGYLIGLVPAYFSFRYYHLPIHQGAGWAWGPRSSDRAFWAGVGHLGYVGEDADHPSPSSALGNAHKRPFTGDAVENGPGAAADHRPAAYVSDHQHQSSMSYSNGYAGRNDDYGNEAGGFHDIEMGRMRNNRI</sequence>
<dbReference type="InterPro" id="IPR036938">
    <property type="entry name" value="PAP2/HPO_sf"/>
</dbReference>
<dbReference type="RefSeq" id="XP_035321260.1">
    <property type="nucleotide sequence ID" value="XM_035468880.1"/>
</dbReference>
<protein>
    <submittedName>
        <fullName evidence="8">PAP2 superfamily</fullName>
    </submittedName>
</protein>
<name>A0A9P4YVT6_9HYPO</name>
<comment type="similarity">
    <text evidence="2">Belongs to the PA-phosphatase related phosphoesterase family.</text>
</comment>
<evidence type="ECO:0000256" key="3">
    <source>
        <dbReference type="ARBA" id="ARBA00022692"/>
    </source>
</evidence>
<feature type="domain" description="Phosphatidic acid phosphatase type 2/haloperoxidase" evidence="7">
    <location>
        <begin position="114"/>
        <end position="241"/>
    </location>
</feature>
<dbReference type="OrthoDB" id="8907274at2759"/>